<keyword evidence="1" id="KW-0472">Membrane</keyword>
<reference evidence="3" key="1">
    <citation type="submission" date="2018-07" db="EMBL/GenBank/DDBJ databases">
        <title>Complete Genome Sequence of Spiroplasma phoeniceum.</title>
        <authorList>
            <person name="Davis R.E."/>
            <person name="Shao J.Y."/>
            <person name="Zhao Y."/>
            <person name="Silver A."/>
            <person name="Stump z."/>
            <person name="Gasparich G."/>
        </authorList>
    </citation>
    <scope>NUCLEOTIDE SEQUENCE [LARGE SCALE GENOMIC DNA]</scope>
    <source>
        <strain evidence="3">P40</strain>
    </source>
</reference>
<evidence type="ECO:0000313" key="2">
    <source>
        <dbReference type="EMBL" id="AXF95613.1"/>
    </source>
</evidence>
<evidence type="ECO:0000256" key="1">
    <source>
        <dbReference type="SAM" id="Phobius"/>
    </source>
</evidence>
<dbReference type="AlphaFoldDB" id="A0A345DN25"/>
<gene>
    <name evidence="2" type="ORF">SDAV_00622</name>
</gene>
<protein>
    <submittedName>
        <fullName evidence="2">Uncharacterized protein</fullName>
    </submittedName>
</protein>
<feature type="transmembrane region" description="Helical" evidence="1">
    <location>
        <begin position="6"/>
        <end position="28"/>
    </location>
</feature>
<organism evidence="2 3">
    <name type="scientific">Spiroplasma phoeniceum P40</name>
    <dbReference type="NCBI Taxonomy" id="1276259"/>
    <lineage>
        <taxon>Bacteria</taxon>
        <taxon>Bacillati</taxon>
        <taxon>Mycoplasmatota</taxon>
        <taxon>Mollicutes</taxon>
        <taxon>Entomoplasmatales</taxon>
        <taxon>Spiroplasmataceae</taxon>
        <taxon>Spiroplasma</taxon>
    </lineage>
</organism>
<sequence>MSKTVKIILGSIGGTFFLGLFTFLGIVVRERNKTKRRKFELKHQTFLELLKNHPLFEFQLLINQVISLPHNFITNNPFNGSKNSFFREKK</sequence>
<keyword evidence="3" id="KW-1185">Reference proteome</keyword>
<proteinExistence type="predicted"/>
<dbReference type="EMBL" id="CP031088">
    <property type="protein sequence ID" value="AXF95613.1"/>
    <property type="molecule type" value="Genomic_DNA"/>
</dbReference>
<keyword evidence="1" id="KW-1133">Transmembrane helix</keyword>
<accession>A0A345DN25</accession>
<dbReference type="Proteomes" id="UP000253689">
    <property type="component" value="Chromosome"/>
</dbReference>
<dbReference type="KEGG" id="sphh:SDAV_00622"/>
<evidence type="ECO:0000313" key="3">
    <source>
        <dbReference type="Proteomes" id="UP000253689"/>
    </source>
</evidence>
<keyword evidence="1" id="KW-0812">Transmembrane</keyword>
<name>A0A345DN25_9MOLU</name>